<accession>A0A1F4TVX6</accession>
<dbReference type="AlphaFoldDB" id="A0A1F4TVX6"/>
<dbReference type="STRING" id="1802583.A2311_05740"/>
<dbReference type="Proteomes" id="UP000178951">
    <property type="component" value="Unassembled WGS sequence"/>
</dbReference>
<dbReference type="EMBL" id="MEUF01000018">
    <property type="protein sequence ID" value="OGC36223.1"/>
    <property type="molecule type" value="Genomic_DNA"/>
</dbReference>
<evidence type="ECO:0008006" key="4">
    <source>
        <dbReference type="Google" id="ProtNLM"/>
    </source>
</evidence>
<evidence type="ECO:0000256" key="1">
    <source>
        <dbReference type="SAM" id="Phobius"/>
    </source>
</evidence>
<name>A0A1F4TVX6_UNCSA</name>
<sequence length="134" mass="15586">MKKNGFTLVELLSSLALSLMVISLLLFLVGRTWRFYRQTAKNNNSAQVVLIIMERLGREIRNGHSFEATSAHNCLKFHIKNNQINYCWDKGLLKRDGQPLSNQGEIKHLEFVVNNEYVRMCVDNYEQTIAIRKK</sequence>
<dbReference type="Pfam" id="PF07963">
    <property type="entry name" value="N_methyl"/>
    <property type="match status" value="1"/>
</dbReference>
<keyword evidence="1" id="KW-0472">Membrane</keyword>
<proteinExistence type="predicted"/>
<feature type="transmembrane region" description="Helical" evidence="1">
    <location>
        <begin position="6"/>
        <end position="29"/>
    </location>
</feature>
<evidence type="ECO:0000313" key="2">
    <source>
        <dbReference type="EMBL" id="OGC36223.1"/>
    </source>
</evidence>
<evidence type="ECO:0000313" key="3">
    <source>
        <dbReference type="Proteomes" id="UP000178951"/>
    </source>
</evidence>
<gene>
    <name evidence="2" type="ORF">A2311_05740</name>
</gene>
<keyword evidence="1" id="KW-0812">Transmembrane</keyword>
<protein>
    <recommendedName>
        <fullName evidence="4">Prepilin-type N-terminal cleavage/methylation domain-containing protein</fullName>
    </recommendedName>
</protein>
<comment type="caution">
    <text evidence="2">The sequence shown here is derived from an EMBL/GenBank/DDBJ whole genome shotgun (WGS) entry which is preliminary data.</text>
</comment>
<dbReference type="InterPro" id="IPR012902">
    <property type="entry name" value="N_methyl_site"/>
</dbReference>
<reference evidence="2 3" key="1">
    <citation type="journal article" date="2016" name="Nat. Commun.">
        <title>Thousands of microbial genomes shed light on interconnected biogeochemical processes in an aquifer system.</title>
        <authorList>
            <person name="Anantharaman K."/>
            <person name="Brown C.T."/>
            <person name="Hug L.A."/>
            <person name="Sharon I."/>
            <person name="Castelle C.J."/>
            <person name="Probst A.J."/>
            <person name="Thomas B.C."/>
            <person name="Singh A."/>
            <person name="Wilkins M.J."/>
            <person name="Karaoz U."/>
            <person name="Brodie E.L."/>
            <person name="Williams K.H."/>
            <person name="Hubbard S.S."/>
            <person name="Banfield J.F."/>
        </authorList>
    </citation>
    <scope>NUCLEOTIDE SEQUENCE [LARGE SCALE GENOMIC DNA]</scope>
</reference>
<keyword evidence="1" id="KW-1133">Transmembrane helix</keyword>
<organism evidence="2 3">
    <name type="scientific">candidate division WOR-1 bacterium RIFOXYB2_FULL_48_7</name>
    <dbReference type="NCBI Taxonomy" id="1802583"/>
    <lineage>
        <taxon>Bacteria</taxon>
        <taxon>Bacillati</taxon>
        <taxon>Saganbacteria</taxon>
    </lineage>
</organism>